<feature type="region of interest" description="Disordered" evidence="1">
    <location>
        <begin position="307"/>
        <end position="396"/>
    </location>
</feature>
<gene>
    <name evidence="2" type="ORF">R9X50_00069500</name>
</gene>
<reference evidence="2 3" key="1">
    <citation type="submission" date="2023-11" db="EMBL/GenBank/DDBJ databases">
        <title>An acidophilic fungus is an integral part of prey digestion in a carnivorous sundew plant.</title>
        <authorList>
            <person name="Tsai I.J."/>
        </authorList>
    </citation>
    <scope>NUCLEOTIDE SEQUENCE [LARGE SCALE GENOMIC DNA]</scope>
    <source>
        <strain evidence="2">169a</strain>
    </source>
</reference>
<organism evidence="2 3">
    <name type="scientific">Acrodontium crateriforme</name>
    <dbReference type="NCBI Taxonomy" id="150365"/>
    <lineage>
        <taxon>Eukaryota</taxon>
        <taxon>Fungi</taxon>
        <taxon>Dikarya</taxon>
        <taxon>Ascomycota</taxon>
        <taxon>Pezizomycotina</taxon>
        <taxon>Dothideomycetes</taxon>
        <taxon>Dothideomycetidae</taxon>
        <taxon>Mycosphaerellales</taxon>
        <taxon>Teratosphaeriaceae</taxon>
        <taxon>Acrodontium</taxon>
    </lineage>
</organism>
<feature type="compositionally biased region" description="Low complexity" evidence="1">
    <location>
        <begin position="157"/>
        <end position="197"/>
    </location>
</feature>
<name>A0AAQ3R9D6_9PEZI</name>
<evidence type="ECO:0000313" key="2">
    <source>
        <dbReference type="EMBL" id="WPG97912.1"/>
    </source>
</evidence>
<proteinExistence type="predicted"/>
<evidence type="ECO:0008006" key="4">
    <source>
        <dbReference type="Google" id="ProtNLM"/>
    </source>
</evidence>
<protein>
    <recommendedName>
        <fullName evidence="4">PIN domain-containing protein</fullName>
    </recommendedName>
</protein>
<feature type="region of interest" description="Disordered" evidence="1">
    <location>
        <begin position="144"/>
        <end position="204"/>
    </location>
</feature>
<dbReference type="AlphaFoldDB" id="A0AAQ3R9D6"/>
<evidence type="ECO:0000313" key="3">
    <source>
        <dbReference type="Proteomes" id="UP001303373"/>
    </source>
</evidence>
<sequence length="396" mass="43504">MRGNRSRPSSRPTSQHGALQPARKVFNCIIDDTALVAGVKKSTRNGIRQWVKNGQIRLFVPLHALEELSKQKASNNRHAEDVQETLQWLDDATSKYPHAITLQGGDQFYSTWAEVEQFAVPRSLFSENDHLEADASFEEDDLVESTHGLAVSGRPKSSSSASEISQSPCSPQSLRSSSNSPLTSPSKPMSSPFKSNPASKARPIASGASVPAKLQSLFNYILWRVHQELDPAAALESFIFLCNDPNKVNYAKGFDVRYKRLEQLREVVSREDRDFKNRQLLLNRENESAKDDDQVLFKAPRGPAAMAASNVIDPNAFDRGTSVSDLPKSPRLSQAQIRGGGPPRSPRANGRGRGRGNNLTQTAPAQTTSQIDPDSFSRPRGVGHAGRGGRKLWVPT</sequence>
<feature type="compositionally biased region" description="Polar residues" evidence="1">
    <location>
        <begin position="359"/>
        <end position="372"/>
    </location>
</feature>
<keyword evidence="3" id="KW-1185">Reference proteome</keyword>
<evidence type="ECO:0000256" key="1">
    <source>
        <dbReference type="SAM" id="MobiDB-lite"/>
    </source>
</evidence>
<dbReference type="Proteomes" id="UP001303373">
    <property type="component" value="Chromosome 1"/>
</dbReference>
<dbReference type="EMBL" id="CP138580">
    <property type="protein sequence ID" value="WPG97912.1"/>
    <property type="molecule type" value="Genomic_DNA"/>
</dbReference>
<accession>A0AAQ3R9D6</accession>